<dbReference type="SUPFAM" id="SSF50249">
    <property type="entry name" value="Nucleic acid-binding proteins"/>
    <property type="match status" value="1"/>
</dbReference>
<dbReference type="InterPro" id="IPR012340">
    <property type="entry name" value="NA-bd_OB-fold"/>
</dbReference>
<protein>
    <recommendedName>
        <fullName evidence="4">Single-stranded DNA-binding protein</fullName>
    </recommendedName>
</protein>
<evidence type="ECO:0000313" key="3">
    <source>
        <dbReference type="Proteomes" id="UP000323225"/>
    </source>
</evidence>
<dbReference type="Proteomes" id="UP000323225">
    <property type="component" value="Unassembled WGS sequence"/>
</dbReference>
<evidence type="ECO:0008006" key="4">
    <source>
        <dbReference type="Google" id="ProtNLM"/>
    </source>
</evidence>
<reference evidence="2 3" key="1">
    <citation type="submission" date="2019-09" db="EMBL/GenBank/DDBJ databases">
        <authorList>
            <person name="Kritzky A."/>
            <person name="Schelkanova E.Y."/>
            <person name="Alkhova Z.V."/>
            <person name="Smirnova N.I."/>
        </authorList>
    </citation>
    <scope>NUCLEOTIDE SEQUENCE [LARGE SCALE GENOMIC DNA]</scope>
    <source>
        <strain evidence="2 3">M1526</strain>
    </source>
</reference>
<proteinExistence type="predicted"/>
<sequence length="154" mass="17537">MSQNTIILGRVGKHPEIKQGKNGYFIKIPLCVNDFINGRSVDQWYQCNIYSPNKNSLENVINEGLIGIGAIVTLSGKHYLINTNRFVGLGFSCNQADMKVVLGAKYINESKAQGNSTAQQQRYQSPQSDYQESQQHNQFRYGENMFEYKDELPY</sequence>
<name>A0A5B1C213_VIBCL</name>
<evidence type="ECO:0000256" key="1">
    <source>
        <dbReference type="SAM" id="MobiDB-lite"/>
    </source>
</evidence>
<gene>
    <name evidence="2" type="ORF">F0M16_16650</name>
</gene>
<dbReference type="AlphaFoldDB" id="A0A5B1C213"/>
<comment type="caution">
    <text evidence="2">The sequence shown here is derived from an EMBL/GenBank/DDBJ whole genome shotgun (WGS) entry which is preliminary data.</text>
</comment>
<dbReference type="EMBL" id="VUAA01000019">
    <property type="protein sequence ID" value="KAA1253700.1"/>
    <property type="molecule type" value="Genomic_DNA"/>
</dbReference>
<feature type="region of interest" description="Disordered" evidence="1">
    <location>
        <begin position="113"/>
        <end position="135"/>
    </location>
</feature>
<accession>A0A5B1C213</accession>
<evidence type="ECO:0000313" key="2">
    <source>
        <dbReference type="EMBL" id="KAA1253700.1"/>
    </source>
</evidence>
<organism evidence="2 3">
    <name type="scientific">Vibrio cholerae</name>
    <dbReference type="NCBI Taxonomy" id="666"/>
    <lineage>
        <taxon>Bacteria</taxon>
        <taxon>Pseudomonadati</taxon>
        <taxon>Pseudomonadota</taxon>
        <taxon>Gammaproteobacteria</taxon>
        <taxon>Vibrionales</taxon>
        <taxon>Vibrionaceae</taxon>
        <taxon>Vibrio</taxon>
    </lineage>
</organism>